<evidence type="ECO:0000313" key="2">
    <source>
        <dbReference type="EMBL" id="RCK62734.1"/>
    </source>
</evidence>
<keyword evidence="1" id="KW-0812">Transmembrane</keyword>
<comment type="caution">
    <text evidence="2">The sequence shown here is derived from an EMBL/GenBank/DDBJ whole genome shotgun (WGS) entry which is preliminary data.</text>
</comment>
<name>A0A367YA60_9ASCO</name>
<accession>A0A367YA60</accession>
<proteinExistence type="predicted"/>
<keyword evidence="1" id="KW-1133">Transmembrane helix</keyword>
<dbReference type="OrthoDB" id="4027410at2759"/>
<organism evidence="2 3">
    <name type="scientific">Candida viswanathii</name>
    <dbReference type="NCBI Taxonomy" id="5486"/>
    <lineage>
        <taxon>Eukaryota</taxon>
        <taxon>Fungi</taxon>
        <taxon>Dikarya</taxon>
        <taxon>Ascomycota</taxon>
        <taxon>Saccharomycotina</taxon>
        <taxon>Pichiomycetes</taxon>
        <taxon>Debaryomycetaceae</taxon>
        <taxon>Candida/Lodderomyces clade</taxon>
        <taxon>Candida</taxon>
    </lineage>
</organism>
<protein>
    <submittedName>
        <fullName evidence="2">Uncharacterized protein</fullName>
    </submittedName>
</protein>
<reference evidence="2 3" key="1">
    <citation type="submission" date="2018-06" db="EMBL/GenBank/DDBJ databases">
        <title>Whole genome sequencing of Candida tropicalis (genome annotated by CSBL at Korea University).</title>
        <authorList>
            <person name="Ahn J."/>
        </authorList>
    </citation>
    <scope>NUCLEOTIDE SEQUENCE [LARGE SCALE GENOMIC DNA]</scope>
    <source>
        <strain evidence="2 3">ATCC 20962</strain>
    </source>
</reference>
<feature type="transmembrane region" description="Helical" evidence="1">
    <location>
        <begin position="32"/>
        <end position="53"/>
    </location>
</feature>
<sequence>MLSQVFSKSFSSVAVSTAARRLSTAPVNNNHAYKVLASVVFYSLATVGVASLAERNNKGYLFKQLGYW</sequence>
<evidence type="ECO:0000313" key="3">
    <source>
        <dbReference type="Proteomes" id="UP000253472"/>
    </source>
</evidence>
<evidence type="ECO:0000256" key="1">
    <source>
        <dbReference type="SAM" id="Phobius"/>
    </source>
</evidence>
<dbReference type="AlphaFoldDB" id="A0A367YA60"/>
<dbReference type="EMBL" id="QLNQ01000025">
    <property type="protein sequence ID" value="RCK62734.1"/>
    <property type="molecule type" value="Genomic_DNA"/>
</dbReference>
<dbReference type="Proteomes" id="UP000253472">
    <property type="component" value="Unassembled WGS sequence"/>
</dbReference>
<keyword evidence="3" id="KW-1185">Reference proteome</keyword>
<keyword evidence="1" id="KW-0472">Membrane</keyword>
<gene>
    <name evidence="2" type="ORF">Cantr_08919</name>
</gene>